<proteinExistence type="predicted"/>
<gene>
    <name evidence="1" type="ORF">O6H91_18G029200</name>
</gene>
<evidence type="ECO:0000313" key="2">
    <source>
        <dbReference type="Proteomes" id="UP001162992"/>
    </source>
</evidence>
<dbReference type="Proteomes" id="UP001162992">
    <property type="component" value="Chromosome 18"/>
</dbReference>
<name>A0ACC2B0H5_DIPCM</name>
<dbReference type="EMBL" id="CM055109">
    <property type="protein sequence ID" value="KAJ7522849.1"/>
    <property type="molecule type" value="Genomic_DNA"/>
</dbReference>
<keyword evidence="2" id="KW-1185">Reference proteome</keyword>
<reference evidence="2" key="1">
    <citation type="journal article" date="2024" name="Proc. Natl. Acad. Sci. U.S.A.">
        <title>Extraordinary preservation of gene collinearity over three hundred million years revealed in homosporous lycophytes.</title>
        <authorList>
            <person name="Li C."/>
            <person name="Wickell D."/>
            <person name="Kuo L.Y."/>
            <person name="Chen X."/>
            <person name="Nie B."/>
            <person name="Liao X."/>
            <person name="Peng D."/>
            <person name="Ji J."/>
            <person name="Jenkins J."/>
            <person name="Williams M."/>
            <person name="Shu S."/>
            <person name="Plott C."/>
            <person name="Barry K."/>
            <person name="Rajasekar S."/>
            <person name="Grimwood J."/>
            <person name="Han X."/>
            <person name="Sun S."/>
            <person name="Hou Z."/>
            <person name="He W."/>
            <person name="Dai G."/>
            <person name="Sun C."/>
            <person name="Schmutz J."/>
            <person name="Leebens-Mack J.H."/>
            <person name="Li F.W."/>
            <person name="Wang L."/>
        </authorList>
    </citation>
    <scope>NUCLEOTIDE SEQUENCE [LARGE SCALE GENOMIC DNA]</scope>
    <source>
        <strain evidence="2">cv. PW_Plant_1</strain>
    </source>
</reference>
<sequence>MMGKKKKWLSAIKGAFRSPPKSSGASPVKVFQEFPTVTDETLSLFSQKRALLDNKPNWSGRKSHSEELSEVSSTRGSKLAFHADKIYSHVEEEQSKHALAVAVATAAAAEAAVAAAQAAAAVVRLNSGAARHSFRSSNAREEILNEEWAAVRIQTAFRAYLARRALRALKGLVRLQALVRGHTIRRQSTITLKCMQALTRVQARVRQRRLKPTEDSQVMQQELWERRLKKLQTIKSAEDSIESKMREDDTPTADVSKAKRNSKQQTATKRERYPAATQSHQIQQKTSDLKNNFVISSTNAEYEPYEPDNLHWGWSWLEQWMAAVPWEDRALHNHLPEDVQVVKSTENDSPKSLTPPRLNTIRKSPARRHHSGPLPTKPISHSRPAVKNSITKPTPIIATQGTSPLTVRIPRVNSPRTPPRSAAAPLPVRVHTASPRSTRVSEGCRSPASMQRGSPLSTAASTKFGYRSTTRRSAKPSDAESMGSPREKPNYMSPTKAAKAKVKAYSNSWRGAASPERDPAVSSANRRISNPSPTASPLRSAKPRQLPSPRAPKGVFAPVKSARSVLSLQEISSGGTSSNGDTRSFR</sequence>
<organism evidence="1 2">
    <name type="scientific">Diphasiastrum complanatum</name>
    <name type="common">Issler's clubmoss</name>
    <name type="synonym">Lycopodium complanatum</name>
    <dbReference type="NCBI Taxonomy" id="34168"/>
    <lineage>
        <taxon>Eukaryota</taxon>
        <taxon>Viridiplantae</taxon>
        <taxon>Streptophyta</taxon>
        <taxon>Embryophyta</taxon>
        <taxon>Tracheophyta</taxon>
        <taxon>Lycopodiopsida</taxon>
        <taxon>Lycopodiales</taxon>
        <taxon>Lycopodiaceae</taxon>
        <taxon>Lycopodioideae</taxon>
        <taxon>Diphasiastrum</taxon>
    </lineage>
</organism>
<accession>A0ACC2B0H5</accession>
<evidence type="ECO:0000313" key="1">
    <source>
        <dbReference type="EMBL" id="KAJ7522849.1"/>
    </source>
</evidence>
<protein>
    <submittedName>
        <fullName evidence="1">Uncharacterized protein</fullName>
    </submittedName>
</protein>
<comment type="caution">
    <text evidence="1">The sequence shown here is derived from an EMBL/GenBank/DDBJ whole genome shotgun (WGS) entry which is preliminary data.</text>
</comment>